<name>A0ACB8Q8L9_9AGAM</name>
<dbReference type="Proteomes" id="UP000814128">
    <property type="component" value="Unassembled WGS sequence"/>
</dbReference>
<feature type="non-terminal residue" evidence="1">
    <location>
        <position position="1"/>
    </location>
</feature>
<protein>
    <submittedName>
        <fullName evidence="1">Uncharacterized protein</fullName>
    </submittedName>
</protein>
<organism evidence="1 2">
    <name type="scientific">Vararia minispora EC-137</name>
    <dbReference type="NCBI Taxonomy" id="1314806"/>
    <lineage>
        <taxon>Eukaryota</taxon>
        <taxon>Fungi</taxon>
        <taxon>Dikarya</taxon>
        <taxon>Basidiomycota</taxon>
        <taxon>Agaricomycotina</taxon>
        <taxon>Agaricomycetes</taxon>
        <taxon>Russulales</taxon>
        <taxon>Lachnocladiaceae</taxon>
        <taxon>Vararia</taxon>
    </lineage>
</organism>
<feature type="non-terminal residue" evidence="1">
    <location>
        <position position="139"/>
    </location>
</feature>
<gene>
    <name evidence="1" type="ORF">K488DRAFT_34018</name>
</gene>
<comment type="caution">
    <text evidence="1">The sequence shown here is derived from an EMBL/GenBank/DDBJ whole genome shotgun (WGS) entry which is preliminary data.</text>
</comment>
<sequence>LPYDTHLENEAQVYQAFPQRLFEHWSGYNLVYPMHDPTPACATVPQFYGFYTSADDDKYEDLSPLLLIELCGRPVRLDKLGQDDRHACAALFFYLQSAGWIQQSVYERNVVVQPGPLSEHPARRSKKQPSFRLIDFGRA</sequence>
<evidence type="ECO:0000313" key="1">
    <source>
        <dbReference type="EMBL" id="KAI0028037.1"/>
    </source>
</evidence>
<dbReference type="EMBL" id="MU273801">
    <property type="protein sequence ID" value="KAI0028037.1"/>
    <property type="molecule type" value="Genomic_DNA"/>
</dbReference>
<reference evidence="1" key="1">
    <citation type="submission" date="2021-02" db="EMBL/GenBank/DDBJ databases">
        <authorList>
            <consortium name="DOE Joint Genome Institute"/>
            <person name="Ahrendt S."/>
            <person name="Looney B.P."/>
            <person name="Miyauchi S."/>
            <person name="Morin E."/>
            <person name="Drula E."/>
            <person name="Courty P.E."/>
            <person name="Chicoki N."/>
            <person name="Fauchery L."/>
            <person name="Kohler A."/>
            <person name="Kuo A."/>
            <person name="Labutti K."/>
            <person name="Pangilinan J."/>
            <person name="Lipzen A."/>
            <person name="Riley R."/>
            <person name="Andreopoulos W."/>
            <person name="He G."/>
            <person name="Johnson J."/>
            <person name="Barry K.W."/>
            <person name="Grigoriev I.V."/>
            <person name="Nagy L."/>
            <person name="Hibbett D."/>
            <person name="Henrissat B."/>
            <person name="Matheny P.B."/>
            <person name="Labbe J."/>
            <person name="Martin F."/>
        </authorList>
    </citation>
    <scope>NUCLEOTIDE SEQUENCE</scope>
    <source>
        <strain evidence="1">EC-137</strain>
    </source>
</reference>
<proteinExistence type="predicted"/>
<keyword evidence="2" id="KW-1185">Reference proteome</keyword>
<accession>A0ACB8Q8L9</accession>
<evidence type="ECO:0000313" key="2">
    <source>
        <dbReference type="Proteomes" id="UP000814128"/>
    </source>
</evidence>
<reference evidence="1" key="2">
    <citation type="journal article" date="2022" name="New Phytol.">
        <title>Evolutionary transition to the ectomycorrhizal habit in the genomes of a hyperdiverse lineage of mushroom-forming fungi.</title>
        <authorList>
            <person name="Looney B."/>
            <person name="Miyauchi S."/>
            <person name="Morin E."/>
            <person name="Drula E."/>
            <person name="Courty P.E."/>
            <person name="Kohler A."/>
            <person name="Kuo A."/>
            <person name="LaButti K."/>
            <person name="Pangilinan J."/>
            <person name="Lipzen A."/>
            <person name="Riley R."/>
            <person name="Andreopoulos W."/>
            <person name="He G."/>
            <person name="Johnson J."/>
            <person name="Nolan M."/>
            <person name="Tritt A."/>
            <person name="Barry K.W."/>
            <person name="Grigoriev I.V."/>
            <person name="Nagy L.G."/>
            <person name="Hibbett D."/>
            <person name="Henrissat B."/>
            <person name="Matheny P.B."/>
            <person name="Labbe J."/>
            <person name="Martin F.M."/>
        </authorList>
    </citation>
    <scope>NUCLEOTIDE SEQUENCE</scope>
    <source>
        <strain evidence="1">EC-137</strain>
    </source>
</reference>